<dbReference type="EC" id="3.6.1.13" evidence="4"/>
<sequence length="195" mass="20761">MSGTTGSTEPGPLADEAFEPNVTSSEVVFEGAVWNVRRDAFDYDGSSIVREYVAHTGAVAILAVDDEGRVLVIRQYRHPIRSREWELPAGLLDVSGESGLVAAQRELAEEADLQASDWSELVAFRTTPGGSDETVTVFKATGVSATGSTFEREAEEADIEVRWVALDEIVDGVLAGRLRNSILAIGALAAAASAH</sequence>
<evidence type="ECO:0000313" key="6">
    <source>
        <dbReference type="Proteomes" id="UP000522688"/>
    </source>
</evidence>
<accession>A0A7W3PIV0</accession>
<dbReference type="Proteomes" id="UP000321154">
    <property type="component" value="Unassembled WGS sequence"/>
</dbReference>
<dbReference type="InterPro" id="IPR015797">
    <property type="entry name" value="NUDIX_hydrolase-like_dom_sf"/>
</dbReference>
<name>A0A7W3PIV0_9MICO</name>
<dbReference type="GO" id="GO:0019693">
    <property type="term" value="P:ribose phosphate metabolic process"/>
    <property type="evidence" value="ECO:0007669"/>
    <property type="project" value="TreeGrafter"/>
</dbReference>
<evidence type="ECO:0000313" key="4">
    <source>
        <dbReference type="EMBL" id="MBA8813177.1"/>
    </source>
</evidence>
<dbReference type="PANTHER" id="PTHR11839">
    <property type="entry name" value="UDP/ADP-SUGAR PYROPHOSPHATASE"/>
    <property type="match status" value="1"/>
</dbReference>
<dbReference type="EMBL" id="BJUV01000036">
    <property type="protein sequence ID" value="GEK84405.1"/>
    <property type="molecule type" value="Genomic_DNA"/>
</dbReference>
<keyword evidence="5" id="KW-1185">Reference proteome</keyword>
<dbReference type="Proteomes" id="UP000522688">
    <property type="component" value="Unassembled WGS sequence"/>
</dbReference>
<dbReference type="RefSeq" id="WP_146856727.1">
    <property type="nucleotide sequence ID" value="NZ_BAAAHR010000002.1"/>
</dbReference>
<dbReference type="GO" id="GO:0005829">
    <property type="term" value="C:cytosol"/>
    <property type="evidence" value="ECO:0007669"/>
    <property type="project" value="TreeGrafter"/>
</dbReference>
<dbReference type="Gene3D" id="3.90.79.10">
    <property type="entry name" value="Nucleoside Triphosphate Pyrophosphohydrolase"/>
    <property type="match status" value="1"/>
</dbReference>
<reference evidence="3 5" key="1">
    <citation type="submission" date="2019-07" db="EMBL/GenBank/DDBJ databases">
        <title>Whole genome shotgun sequence of Frigoribacterium faeni NBRC 103066.</title>
        <authorList>
            <person name="Hosoyama A."/>
            <person name="Uohara A."/>
            <person name="Ohji S."/>
            <person name="Ichikawa N."/>
        </authorList>
    </citation>
    <scope>NUCLEOTIDE SEQUENCE [LARGE SCALE GENOMIC DNA]</scope>
    <source>
        <strain evidence="3 5">NBRC 103066</strain>
    </source>
</reference>
<dbReference type="Pfam" id="PF00293">
    <property type="entry name" value="NUDIX"/>
    <property type="match status" value="1"/>
</dbReference>
<dbReference type="GO" id="GO:0047631">
    <property type="term" value="F:ADP-ribose diphosphatase activity"/>
    <property type="evidence" value="ECO:0007669"/>
    <property type="project" value="UniProtKB-EC"/>
</dbReference>
<evidence type="ECO:0000259" key="2">
    <source>
        <dbReference type="PROSITE" id="PS51462"/>
    </source>
</evidence>
<evidence type="ECO:0000313" key="5">
    <source>
        <dbReference type="Proteomes" id="UP000321154"/>
    </source>
</evidence>
<dbReference type="OrthoDB" id="9806150at2"/>
<protein>
    <submittedName>
        <fullName evidence="4">ADP-ribose pyrophosphatase</fullName>
        <ecNumber evidence="4">3.6.1.13</ecNumber>
    </submittedName>
    <submittedName>
        <fullName evidence="3">NUDIX hydrolase</fullName>
    </submittedName>
</protein>
<evidence type="ECO:0000256" key="1">
    <source>
        <dbReference type="ARBA" id="ARBA00022801"/>
    </source>
</evidence>
<gene>
    <name evidence="4" type="ORF">FB463_001426</name>
    <name evidence="3" type="ORF">FFA01_27140</name>
</gene>
<dbReference type="PANTHER" id="PTHR11839:SF31">
    <property type="entry name" value="ADP-RIBOSE PYROPHOSPHATASE"/>
    <property type="match status" value="1"/>
</dbReference>
<dbReference type="CDD" id="cd24158">
    <property type="entry name" value="NUDIX_ADPRase_Rv1700"/>
    <property type="match status" value="1"/>
</dbReference>
<reference evidence="4 6" key="2">
    <citation type="submission" date="2020-07" db="EMBL/GenBank/DDBJ databases">
        <title>Sequencing the genomes of 1000 actinobacteria strains.</title>
        <authorList>
            <person name="Klenk H.-P."/>
        </authorList>
    </citation>
    <scope>NUCLEOTIDE SEQUENCE [LARGE SCALE GENOMIC DNA]</scope>
    <source>
        <strain evidence="4 6">DSM 10309</strain>
    </source>
</reference>
<keyword evidence="1 4" id="KW-0378">Hydrolase</keyword>
<evidence type="ECO:0000313" key="3">
    <source>
        <dbReference type="EMBL" id="GEK84405.1"/>
    </source>
</evidence>
<comment type="caution">
    <text evidence="4">The sequence shown here is derived from an EMBL/GenBank/DDBJ whole genome shotgun (WGS) entry which is preliminary data.</text>
</comment>
<dbReference type="AlphaFoldDB" id="A0A7W3PIV0"/>
<dbReference type="PROSITE" id="PS51462">
    <property type="entry name" value="NUDIX"/>
    <property type="match status" value="1"/>
</dbReference>
<dbReference type="SUPFAM" id="SSF55811">
    <property type="entry name" value="Nudix"/>
    <property type="match status" value="1"/>
</dbReference>
<organism evidence="4 6">
    <name type="scientific">Frigoribacterium faeni</name>
    <dbReference type="NCBI Taxonomy" id="145483"/>
    <lineage>
        <taxon>Bacteria</taxon>
        <taxon>Bacillati</taxon>
        <taxon>Actinomycetota</taxon>
        <taxon>Actinomycetes</taxon>
        <taxon>Micrococcales</taxon>
        <taxon>Microbacteriaceae</taxon>
        <taxon>Frigoribacterium</taxon>
    </lineage>
</organism>
<dbReference type="EMBL" id="JACGWW010000002">
    <property type="protein sequence ID" value="MBA8813177.1"/>
    <property type="molecule type" value="Genomic_DNA"/>
</dbReference>
<dbReference type="InterPro" id="IPR000086">
    <property type="entry name" value="NUDIX_hydrolase_dom"/>
</dbReference>
<dbReference type="GO" id="GO:0006753">
    <property type="term" value="P:nucleoside phosphate metabolic process"/>
    <property type="evidence" value="ECO:0007669"/>
    <property type="project" value="TreeGrafter"/>
</dbReference>
<feature type="domain" description="Nudix hydrolase" evidence="2">
    <location>
        <begin position="54"/>
        <end position="186"/>
    </location>
</feature>
<proteinExistence type="predicted"/>